<organism evidence="1 2">
    <name type="scientific">Schistosoma haematobium</name>
    <name type="common">Blood fluke</name>
    <dbReference type="NCBI Taxonomy" id="6185"/>
    <lineage>
        <taxon>Eukaryota</taxon>
        <taxon>Metazoa</taxon>
        <taxon>Spiralia</taxon>
        <taxon>Lophotrochozoa</taxon>
        <taxon>Platyhelminthes</taxon>
        <taxon>Trematoda</taxon>
        <taxon>Digenea</taxon>
        <taxon>Strigeidida</taxon>
        <taxon>Schistosomatoidea</taxon>
        <taxon>Schistosomatidae</taxon>
        <taxon>Schistosoma</taxon>
    </lineage>
</organism>
<dbReference type="CTD" id="75576199"/>
<proteinExistence type="predicted"/>
<reference evidence="1" key="3">
    <citation type="submission" date="2021-06" db="EMBL/GenBank/DDBJ databases">
        <title>Chromosome-level genome assembly for S. haematobium.</title>
        <authorList>
            <person name="Stroehlein A.J."/>
        </authorList>
    </citation>
    <scope>NUCLEOTIDE SEQUENCE</scope>
</reference>
<evidence type="ECO:0000313" key="2">
    <source>
        <dbReference type="Proteomes" id="UP000471633"/>
    </source>
</evidence>
<sequence length="112" mass="12524">MKILSQYVKIKLKNDISGSNKEHTRSSLVSVPDHVVLITKDVTSIRSFTTILSITLLHSKYANPVKSEVISEEVQRYNLKAIDMSRIDRSKPANSCKGCVTQCTNSWTIADV</sequence>
<dbReference type="KEGG" id="shx:MS3_00000061"/>
<dbReference type="GeneID" id="75576199"/>
<keyword evidence="2" id="KW-1185">Reference proteome</keyword>
<dbReference type="Proteomes" id="UP000471633">
    <property type="component" value="Unassembled WGS sequence"/>
</dbReference>
<dbReference type="EMBL" id="AMPZ03000003">
    <property type="protein sequence ID" value="KAH9587334.1"/>
    <property type="molecule type" value="Genomic_DNA"/>
</dbReference>
<dbReference type="AlphaFoldDB" id="A0A922IV65"/>
<protein>
    <submittedName>
        <fullName evidence="1">Uncharacterized protein</fullName>
    </submittedName>
</protein>
<reference evidence="1" key="2">
    <citation type="journal article" date="2019" name="Gigascience">
        <title>High-quality Schistosoma haematobium genome achieved by single-molecule and long-range sequencing.</title>
        <authorList>
            <person name="Stroehlein A.J."/>
            <person name="Korhonen P.K."/>
            <person name="Chong T.M."/>
            <person name="Lim Y.L."/>
            <person name="Chan K.G."/>
            <person name="Webster B."/>
            <person name="Rollinson D."/>
            <person name="Brindley P.J."/>
            <person name="Gasser R.B."/>
            <person name="Young N.D."/>
        </authorList>
    </citation>
    <scope>NUCLEOTIDE SEQUENCE</scope>
</reference>
<gene>
    <name evidence="1" type="ORF">MS3_00000061</name>
</gene>
<reference evidence="1" key="1">
    <citation type="journal article" date="2012" name="Nat. Genet.">
        <title>Whole-genome sequence of Schistosoma haematobium.</title>
        <authorList>
            <person name="Young N.D."/>
            <person name="Jex A.R."/>
            <person name="Li B."/>
            <person name="Liu S."/>
            <person name="Yang L."/>
            <person name="Xiong Z."/>
            <person name="Li Y."/>
            <person name="Cantacessi C."/>
            <person name="Hall R.S."/>
            <person name="Xu X."/>
            <person name="Chen F."/>
            <person name="Wu X."/>
            <person name="Zerlotini A."/>
            <person name="Oliveira G."/>
            <person name="Hofmann A."/>
            <person name="Zhang G."/>
            <person name="Fang X."/>
            <person name="Kang Y."/>
            <person name="Campbell B.E."/>
            <person name="Loukas A."/>
            <person name="Ranganathan S."/>
            <person name="Rollinson D."/>
            <person name="Rinaldi G."/>
            <person name="Brindley P.J."/>
            <person name="Yang H."/>
            <person name="Wang J."/>
            <person name="Wang J."/>
            <person name="Gasser R.B."/>
        </authorList>
    </citation>
    <scope>NUCLEOTIDE SEQUENCE</scope>
</reference>
<reference evidence="1" key="4">
    <citation type="journal article" date="2022" name="PLoS Pathog.">
        <title>Chromosome-level genome of Schistosoma haematobium underpins genome-wide explorations of molecular variation.</title>
        <authorList>
            <person name="Stroehlein A.J."/>
            <person name="Korhonen P.K."/>
            <person name="Lee V.V."/>
            <person name="Ralph S.A."/>
            <person name="Mentink-Kane M."/>
            <person name="You H."/>
            <person name="McManus D.P."/>
            <person name="Tchuente L.T."/>
            <person name="Stothard J.R."/>
            <person name="Kaur P."/>
            <person name="Dudchenko O."/>
            <person name="Aiden E.L."/>
            <person name="Yang B."/>
            <person name="Yang H."/>
            <person name="Emery A.M."/>
            <person name="Webster B.L."/>
            <person name="Brindley P.J."/>
            <person name="Rollinson D."/>
            <person name="Chang B.C.H."/>
            <person name="Gasser R.B."/>
            <person name="Young N.D."/>
        </authorList>
    </citation>
    <scope>NUCLEOTIDE SEQUENCE</scope>
</reference>
<name>A0A922IV65_SCHHA</name>
<dbReference type="RefSeq" id="XP_051069080.1">
    <property type="nucleotide sequence ID" value="XM_051207984.1"/>
</dbReference>
<comment type="caution">
    <text evidence="1">The sequence shown here is derived from an EMBL/GenBank/DDBJ whole genome shotgun (WGS) entry which is preliminary data.</text>
</comment>
<accession>A0A922IV65</accession>
<evidence type="ECO:0000313" key="1">
    <source>
        <dbReference type="EMBL" id="KAH9587334.1"/>
    </source>
</evidence>